<dbReference type="RefSeq" id="WP_326834217.1">
    <property type="nucleotide sequence ID" value="NZ_CP142149.1"/>
</dbReference>
<keyword evidence="3" id="KW-1185">Reference proteome</keyword>
<protein>
    <submittedName>
        <fullName evidence="2">Uncharacterized protein</fullName>
    </submittedName>
</protein>
<dbReference type="Proteomes" id="UP001330812">
    <property type="component" value="Chromosome"/>
</dbReference>
<gene>
    <name evidence="2" type="ORF">VSH64_04710</name>
</gene>
<name>A0ABZ1IAB4_9PSEU</name>
<feature type="compositionally biased region" description="Polar residues" evidence="1">
    <location>
        <begin position="40"/>
        <end position="58"/>
    </location>
</feature>
<evidence type="ECO:0000256" key="1">
    <source>
        <dbReference type="SAM" id="MobiDB-lite"/>
    </source>
</evidence>
<evidence type="ECO:0000313" key="2">
    <source>
        <dbReference type="EMBL" id="WSE31410.1"/>
    </source>
</evidence>
<evidence type="ECO:0000313" key="3">
    <source>
        <dbReference type="Proteomes" id="UP001330812"/>
    </source>
</evidence>
<sequence>MRSTRGDGDEQGQEVTRQGGPGVRTRVRRAGDASWPRASYRSSQRPEATTGAQSNMPASSWDVPD</sequence>
<proteinExistence type="predicted"/>
<reference evidence="2 3" key="1">
    <citation type="journal article" date="2015" name="Int. J. Syst. Evol. Microbiol.">
        <title>Amycolatopsis rhabdoformis sp. nov., an actinomycete isolated from a tropical forest soil.</title>
        <authorList>
            <person name="Souza W.R."/>
            <person name="Silva R.E."/>
            <person name="Goodfellow M."/>
            <person name="Busarakam K."/>
            <person name="Figueiro F.S."/>
            <person name="Ferreira D."/>
            <person name="Rodrigues-Filho E."/>
            <person name="Moraes L.A.B."/>
            <person name="Zucchi T.D."/>
        </authorList>
    </citation>
    <scope>NUCLEOTIDE SEQUENCE [LARGE SCALE GENOMIC DNA]</scope>
    <source>
        <strain evidence="2 3">NCIMB 14900</strain>
    </source>
</reference>
<organism evidence="2 3">
    <name type="scientific">Amycolatopsis rhabdoformis</name>
    <dbReference type="NCBI Taxonomy" id="1448059"/>
    <lineage>
        <taxon>Bacteria</taxon>
        <taxon>Bacillati</taxon>
        <taxon>Actinomycetota</taxon>
        <taxon>Actinomycetes</taxon>
        <taxon>Pseudonocardiales</taxon>
        <taxon>Pseudonocardiaceae</taxon>
        <taxon>Amycolatopsis</taxon>
    </lineage>
</organism>
<accession>A0ABZ1IAB4</accession>
<feature type="region of interest" description="Disordered" evidence="1">
    <location>
        <begin position="1"/>
        <end position="65"/>
    </location>
</feature>
<dbReference type="EMBL" id="CP142149">
    <property type="protein sequence ID" value="WSE31410.1"/>
    <property type="molecule type" value="Genomic_DNA"/>
</dbReference>